<name>A0A5N7CF43_PETAA</name>
<dbReference type="InterPro" id="IPR029068">
    <property type="entry name" value="Glyas_Bleomycin-R_OHBP_Dase"/>
</dbReference>
<dbReference type="Proteomes" id="UP000326877">
    <property type="component" value="Unassembled WGS sequence"/>
</dbReference>
<protein>
    <submittedName>
        <fullName evidence="2">Glyoxalase-like domain-containing protein</fullName>
    </submittedName>
</protein>
<dbReference type="Pfam" id="PF13468">
    <property type="entry name" value="Glyoxalase_3"/>
    <property type="match status" value="1"/>
</dbReference>
<dbReference type="PANTHER" id="PTHR40265:SF1">
    <property type="entry name" value="GLYOXALASE-LIKE DOMAIN-CONTAINING PROTEIN"/>
    <property type="match status" value="1"/>
</dbReference>
<evidence type="ECO:0000313" key="2">
    <source>
        <dbReference type="EMBL" id="KAE8392519.1"/>
    </source>
</evidence>
<dbReference type="Gene3D" id="3.10.180.10">
    <property type="entry name" value="2,3-Dihydroxybiphenyl 1,2-Dioxygenase, domain 1"/>
    <property type="match status" value="1"/>
</dbReference>
<dbReference type="EMBL" id="ML735236">
    <property type="protein sequence ID" value="KAE8392519.1"/>
    <property type="molecule type" value="Genomic_DNA"/>
</dbReference>
<dbReference type="InterPro" id="IPR025870">
    <property type="entry name" value="Glyoxalase-like_dom"/>
</dbReference>
<reference evidence="2" key="1">
    <citation type="submission" date="2019-04" db="EMBL/GenBank/DDBJ databases">
        <title>Friends and foes A comparative genomics studyof 23 Aspergillus species from section Flavi.</title>
        <authorList>
            <consortium name="DOE Joint Genome Institute"/>
            <person name="Kjaerbolling I."/>
            <person name="Vesth T."/>
            <person name="Frisvad J.C."/>
            <person name="Nybo J.L."/>
            <person name="Theobald S."/>
            <person name="Kildgaard S."/>
            <person name="Isbrandt T."/>
            <person name="Kuo A."/>
            <person name="Sato A."/>
            <person name="Lyhne E.K."/>
            <person name="Kogle M.E."/>
            <person name="Wiebenga A."/>
            <person name="Kun R.S."/>
            <person name="Lubbers R.J."/>
            <person name="Makela M.R."/>
            <person name="Barry K."/>
            <person name="Chovatia M."/>
            <person name="Clum A."/>
            <person name="Daum C."/>
            <person name="Haridas S."/>
            <person name="He G."/>
            <person name="LaButti K."/>
            <person name="Lipzen A."/>
            <person name="Mondo S."/>
            <person name="Riley R."/>
            <person name="Salamov A."/>
            <person name="Simmons B.A."/>
            <person name="Magnuson J.K."/>
            <person name="Henrissat B."/>
            <person name="Mortensen U.H."/>
            <person name="Larsen T.O."/>
            <person name="Devries R.P."/>
            <person name="Grigoriev I.V."/>
            <person name="Machida M."/>
            <person name="Baker S.E."/>
            <person name="Andersen M.R."/>
        </authorList>
    </citation>
    <scope>NUCLEOTIDE SEQUENCE [LARGE SCALE GENOMIC DNA]</scope>
    <source>
        <strain evidence="2">IBT 14317</strain>
    </source>
</reference>
<dbReference type="OrthoDB" id="408973at2759"/>
<feature type="domain" description="Glyoxalase-like" evidence="1">
    <location>
        <begin position="6"/>
        <end position="190"/>
    </location>
</feature>
<accession>A0A5N7CF43</accession>
<evidence type="ECO:0000259" key="1">
    <source>
        <dbReference type="Pfam" id="PF13468"/>
    </source>
</evidence>
<organism evidence="2">
    <name type="scientific">Petromyces alliaceus</name>
    <name type="common">Aspergillus alliaceus</name>
    <dbReference type="NCBI Taxonomy" id="209559"/>
    <lineage>
        <taxon>Eukaryota</taxon>
        <taxon>Fungi</taxon>
        <taxon>Dikarya</taxon>
        <taxon>Ascomycota</taxon>
        <taxon>Pezizomycotina</taxon>
        <taxon>Eurotiomycetes</taxon>
        <taxon>Eurotiomycetidae</taxon>
        <taxon>Eurotiales</taxon>
        <taxon>Aspergillaceae</taxon>
        <taxon>Aspergillus</taxon>
        <taxon>Aspergillus subgen. Circumdati</taxon>
    </lineage>
</organism>
<dbReference type="AlphaFoldDB" id="A0A5N7CF43"/>
<dbReference type="PANTHER" id="PTHR40265">
    <property type="entry name" value="BLL2707 PROTEIN"/>
    <property type="match status" value="1"/>
</dbReference>
<gene>
    <name evidence="2" type="ORF">BDV23DRAFT_151027</name>
</gene>
<proteinExistence type="predicted"/>
<sequence length="267" mass="29084">MSRPSLDHIVVLISHDTLLTLSDRLQHLFFVAPGGTHADGLTSNRLILLPDGVYIELIAFAKDADPEQRRKHRWGSRKENTIIDWALTLPSERDFAAVQQRVLASNAVFSYQNPVAGGRKRDDGAILEWVVSAARDAQGNAISPGSLPFWCLDRTPRHLRVPYQEQPDLTQHPSGVLGISSLSVSVPEAQLSDLSTVYDAIYPPAGSTGLPPLNWHYEVPSGSSVGKHNISLSANKGDEGEPVVRLTFHGETPGQVELLPGLIIAVE</sequence>